<evidence type="ECO:0000256" key="1">
    <source>
        <dbReference type="ARBA" id="ARBA00008618"/>
    </source>
</evidence>
<protein>
    <submittedName>
        <fullName evidence="2">Antirestriction protein</fullName>
    </submittedName>
</protein>
<dbReference type="Pfam" id="PF03230">
    <property type="entry name" value="Antirestrict"/>
    <property type="match status" value="1"/>
</dbReference>
<evidence type="ECO:0000313" key="2">
    <source>
        <dbReference type="EMBL" id="MDC7684381.1"/>
    </source>
</evidence>
<dbReference type="InterPro" id="IPR042297">
    <property type="entry name" value="Antirestriction_sf"/>
</dbReference>
<dbReference type="EMBL" id="JAQQKX010000012">
    <property type="protein sequence ID" value="MDC7684381.1"/>
    <property type="molecule type" value="Genomic_DNA"/>
</dbReference>
<accession>A0ABT5HY62</accession>
<reference evidence="2 3" key="1">
    <citation type="submission" date="2023-01" db="EMBL/GenBank/DDBJ databases">
        <title>Novel species of the genus Asticcacaulis isolated from rivers.</title>
        <authorList>
            <person name="Lu H."/>
        </authorList>
    </citation>
    <scope>NUCLEOTIDE SEQUENCE [LARGE SCALE GENOMIC DNA]</scope>
    <source>
        <strain evidence="2 3">BYS171W</strain>
    </source>
</reference>
<comment type="similarity">
    <text evidence="1">Belongs to the antirestriction protein family.</text>
</comment>
<comment type="caution">
    <text evidence="2">The sequence shown here is derived from an EMBL/GenBank/DDBJ whole genome shotgun (WGS) entry which is preliminary data.</text>
</comment>
<dbReference type="Gene3D" id="3.30.70.3580">
    <property type="entry name" value="Antirestriction protein"/>
    <property type="match status" value="1"/>
</dbReference>
<dbReference type="RefSeq" id="WP_272748856.1">
    <property type="nucleotide sequence ID" value="NZ_JAQQKX010000012.1"/>
</dbReference>
<organism evidence="2 3">
    <name type="scientific">Asticcacaulis aquaticus</name>
    <dbReference type="NCBI Taxonomy" id="2984212"/>
    <lineage>
        <taxon>Bacteria</taxon>
        <taxon>Pseudomonadati</taxon>
        <taxon>Pseudomonadota</taxon>
        <taxon>Alphaproteobacteria</taxon>
        <taxon>Caulobacterales</taxon>
        <taxon>Caulobacteraceae</taxon>
        <taxon>Asticcacaulis</taxon>
    </lineage>
</organism>
<dbReference type="InterPro" id="IPR004914">
    <property type="entry name" value="Antirestrict"/>
</dbReference>
<proteinExistence type="inferred from homology"/>
<gene>
    <name evidence="2" type="ORF">PQU92_13930</name>
</gene>
<keyword evidence="3" id="KW-1185">Reference proteome</keyword>
<evidence type="ECO:0000313" key="3">
    <source>
        <dbReference type="Proteomes" id="UP001214854"/>
    </source>
</evidence>
<dbReference type="Proteomes" id="UP001214854">
    <property type="component" value="Unassembled WGS sequence"/>
</dbReference>
<sequence length="140" mass="15867">MTDTVTTNLPTATVVPDDERTNFIPTMLPGVPLISAENYVFDIMSNLCREYAGGFWNYYRTSNGALYMAPAGYGRMRLMCDGNYFDDEMTEDAAGIVATLFAMSHLSFRFKSDALSENYHRLREFAYTHPETELISRAID</sequence>
<name>A0ABT5HY62_9CAUL</name>